<dbReference type="PRINTS" id="PR00385">
    <property type="entry name" value="P450"/>
</dbReference>
<dbReference type="InterPro" id="IPR017972">
    <property type="entry name" value="Cyt_P450_CS"/>
</dbReference>
<keyword evidence="10" id="KW-1185">Reference proteome</keyword>
<evidence type="ECO:0000256" key="1">
    <source>
        <dbReference type="ARBA" id="ARBA00001971"/>
    </source>
</evidence>
<dbReference type="InterPro" id="IPR001128">
    <property type="entry name" value="Cyt_P450"/>
</dbReference>
<evidence type="ECO:0000256" key="8">
    <source>
        <dbReference type="RuleBase" id="RU000461"/>
    </source>
</evidence>
<reference evidence="9 10" key="1">
    <citation type="submission" date="2023-08" db="EMBL/GenBank/DDBJ databases">
        <title>Black Yeasts Isolated from many extreme environments.</title>
        <authorList>
            <person name="Coleine C."/>
            <person name="Stajich J.E."/>
            <person name="Selbmann L."/>
        </authorList>
    </citation>
    <scope>NUCLEOTIDE SEQUENCE [LARGE SCALE GENOMIC DNA]</scope>
    <source>
        <strain evidence="9 10">CCFEE 6328</strain>
    </source>
</reference>
<dbReference type="InterPro" id="IPR036396">
    <property type="entry name" value="Cyt_P450_sf"/>
</dbReference>
<evidence type="ECO:0008006" key="11">
    <source>
        <dbReference type="Google" id="ProtNLM"/>
    </source>
</evidence>
<evidence type="ECO:0000256" key="3">
    <source>
        <dbReference type="ARBA" id="ARBA00022617"/>
    </source>
</evidence>
<evidence type="ECO:0000256" key="6">
    <source>
        <dbReference type="ARBA" id="ARBA00023004"/>
    </source>
</evidence>
<comment type="similarity">
    <text evidence="2 8">Belongs to the cytochrome P450 family.</text>
</comment>
<evidence type="ECO:0000256" key="4">
    <source>
        <dbReference type="ARBA" id="ARBA00022723"/>
    </source>
</evidence>
<evidence type="ECO:0000313" key="10">
    <source>
        <dbReference type="Proteomes" id="UP001345691"/>
    </source>
</evidence>
<comment type="caution">
    <text evidence="9">The sequence shown here is derived from an EMBL/GenBank/DDBJ whole genome shotgun (WGS) entry which is preliminary data.</text>
</comment>
<evidence type="ECO:0000256" key="2">
    <source>
        <dbReference type="ARBA" id="ARBA00010617"/>
    </source>
</evidence>
<keyword evidence="6 8" id="KW-0408">Iron</keyword>
<keyword evidence="4 8" id="KW-0479">Metal-binding</keyword>
<keyword evidence="7 8" id="KW-0503">Monooxygenase</keyword>
<evidence type="ECO:0000256" key="7">
    <source>
        <dbReference type="ARBA" id="ARBA00023033"/>
    </source>
</evidence>
<dbReference type="Proteomes" id="UP001345691">
    <property type="component" value="Unassembled WGS sequence"/>
</dbReference>
<organism evidence="9 10">
    <name type="scientific">Exophiala sideris</name>
    <dbReference type="NCBI Taxonomy" id="1016849"/>
    <lineage>
        <taxon>Eukaryota</taxon>
        <taxon>Fungi</taxon>
        <taxon>Dikarya</taxon>
        <taxon>Ascomycota</taxon>
        <taxon>Pezizomycotina</taxon>
        <taxon>Eurotiomycetes</taxon>
        <taxon>Chaetothyriomycetidae</taxon>
        <taxon>Chaetothyriales</taxon>
        <taxon>Herpotrichiellaceae</taxon>
        <taxon>Exophiala</taxon>
    </lineage>
</organism>
<proteinExistence type="inferred from homology"/>
<keyword evidence="3 8" id="KW-0349">Heme</keyword>
<name>A0ABR0J2J5_9EURO</name>
<dbReference type="PRINTS" id="PR00463">
    <property type="entry name" value="EP450I"/>
</dbReference>
<dbReference type="PANTHER" id="PTHR24305">
    <property type="entry name" value="CYTOCHROME P450"/>
    <property type="match status" value="1"/>
</dbReference>
<dbReference type="Pfam" id="PF00067">
    <property type="entry name" value="p450"/>
    <property type="match status" value="1"/>
</dbReference>
<dbReference type="EMBL" id="JAVRRF010000021">
    <property type="protein sequence ID" value="KAK5054933.1"/>
    <property type="molecule type" value="Genomic_DNA"/>
</dbReference>
<dbReference type="Gene3D" id="1.10.630.10">
    <property type="entry name" value="Cytochrome P450"/>
    <property type="match status" value="1"/>
</dbReference>
<dbReference type="InterPro" id="IPR002401">
    <property type="entry name" value="Cyt_P450_E_grp-I"/>
</dbReference>
<dbReference type="SUPFAM" id="SSF48264">
    <property type="entry name" value="Cytochrome P450"/>
    <property type="match status" value="1"/>
</dbReference>
<dbReference type="PANTHER" id="PTHR24305:SF210">
    <property type="entry name" value="CYTOCHROME P450 MONOOXYGENASE ASQL-RELATED"/>
    <property type="match status" value="1"/>
</dbReference>
<evidence type="ECO:0000256" key="5">
    <source>
        <dbReference type="ARBA" id="ARBA00023002"/>
    </source>
</evidence>
<gene>
    <name evidence="9" type="ORF">LTR69_008501</name>
</gene>
<protein>
    <recommendedName>
        <fullName evidence="11">Cytochrome P450</fullName>
    </recommendedName>
</protein>
<dbReference type="PROSITE" id="PS00086">
    <property type="entry name" value="CYTOCHROME_P450"/>
    <property type="match status" value="1"/>
</dbReference>
<accession>A0ABR0J2J5</accession>
<comment type="cofactor">
    <cofactor evidence="1">
        <name>heme</name>
        <dbReference type="ChEBI" id="CHEBI:30413"/>
    </cofactor>
</comment>
<keyword evidence="5 8" id="KW-0560">Oxidoreductase</keyword>
<evidence type="ECO:0000313" key="9">
    <source>
        <dbReference type="EMBL" id="KAK5054933.1"/>
    </source>
</evidence>
<dbReference type="InterPro" id="IPR050121">
    <property type="entry name" value="Cytochrome_P450_monoxygenase"/>
</dbReference>
<sequence length="522" mass="58681">MAVPTLVSEAADVVGGRRGSTNSVRNHGIDWLLFGPAIILLLWGLKLAASACYNVILHPLKRIPGPWPAKVMPFYLTSAEAKLDRAQVLLKLHRKYGSSVRIGPNEVSIGDWRLYREIYGGSVPTRKTHSYDIGNFLGHHNIFSFIDKAQHRARRKMQSQPYSLQAIYENEPLIASKADVMVRRMIDLARQPTSGGTVEAYRLCGLFSLEVILKCAFNREYGEAIDGESWEFLQAMDEGAMSLAIRTVVPFLKPSVGRRLPGFVGHAFHQFDKWHSMTSKLCQDFMRTESSMDKTQRFLTTPLLTNKDDYLGRKLTQGEVDEEAMGIAFAGSGTTSTTMTYLLYALSRPEGQRIQKTLRLELNTAGETLRELQDLPYLNAVIKETMRVFPTIISTLPRILEAPLTINDNLVLPAGTVVGMQNLVHHQDPDLFPEPEKFLPERWLDAKANKDMNTALTPFSIGTRNCLGQNLARAEVYLATAKVFKRLSLTLSELMTVQDMKMDDRFNVVPHSRKLLLNVEAI</sequence>